<dbReference type="EMBL" id="JAGFBS010000002">
    <property type="protein sequence ID" value="KAG6381088.1"/>
    <property type="molecule type" value="Genomic_DNA"/>
</dbReference>
<name>A0A8I2Z1L3_9AGAM</name>
<dbReference type="OrthoDB" id="108365at2759"/>
<evidence type="ECO:0008006" key="5">
    <source>
        <dbReference type="Google" id="ProtNLM"/>
    </source>
</evidence>
<dbReference type="PANTHER" id="PTHR22851">
    <property type="entry name" value="U3 SMALL NUCLEOLAR RNA U3 SNORNA ASSOCIATED PROTEIN"/>
    <property type="match status" value="1"/>
</dbReference>
<accession>A0A8I2Z1L3</accession>
<comment type="caution">
    <text evidence="3">The sequence shown here is derived from an EMBL/GenBank/DDBJ whole genome shotgun (WGS) entry which is preliminary data.</text>
</comment>
<dbReference type="Proteomes" id="UP000683000">
    <property type="component" value="Unassembled WGS sequence"/>
</dbReference>
<protein>
    <recommendedName>
        <fullName evidence="5">Glycosyltransferase family 32 protein</fullName>
    </recommendedName>
</protein>
<dbReference type="InterPro" id="IPR051733">
    <property type="entry name" value="WD_repeat_DCAF13/WDSOF1"/>
</dbReference>
<evidence type="ECO:0000256" key="1">
    <source>
        <dbReference type="SAM" id="MobiDB-lite"/>
    </source>
</evidence>
<keyword evidence="2" id="KW-1133">Transmembrane helix</keyword>
<dbReference type="Gene3D" id="3.90.550.20">
    <property type="match status" value="2"/>
</dbReference>
<feature type="region of interest" description="Disordered" evidence="1">
    <location>
        <begin position="901"/>
        <end position="921"/>
    </location>
</feature>
<evidence type="ECO:0000313" key="4">
    <source>
        <dbReference type="Proteomes" id="UP000683000"/>
    </source>
</evidence>
<gene>
    <name evidence="3" type="ORF">JVT61DRAFT_5485</name>
</gene>
<keyword evidence="4" id="KW-1185">Reference proteome</keyword>
<reference evidence="3" key="1">
    <citation type="submission" date="2021-03" db="EMBL/GenBank/DDBJ databases">
        <title>Evolutionary innovations through gain and loss of genes in the ectomycorrhizal Boletales.</title>
        <authorList>
            <person name="Wu G."/>
            <person name="Miyauchi S."/>
            <person name="Morin E."/>
            <person name="Yang Z.-L."/>
            <person name="Xu J."/>
            <person name="Martin F.M."/>
        </authorList>
    </citation>
    <scope>NUCLEOTIDE SEQUENCE</scope>
    <source>
        <strain evidence="3">BR01</strain>
    </source>
</reference>
<dbReference type="InterPro" id="IPR029044">
    <property type="entry name" value="Nucleotide-diphossugar_trans"/>
</dbReference>
<proteinExistence type="predicted"/>
<feature type="region of interest" description="Disordered" evidence="1">
    <location>
        <begin position="1177"/>
        <end position="1225"/>
    </location>
</feature>
<dbReference type="SUPFAM" id="SSF53448">
    <property type="entry name" value="Nucleotide-diphospho-sugar transferases"/>
    <property type="match status" value="2"/>
</dbReference>
<dbReference type="GO" id="GO:0032040">
    <property type="term" value="C:small-subunit processome"/>
    <property type="evidence" value="ECO:0007669"/>
    <property type="project" value="TreeGrafter"/>
</dbReference>
<dbReference type="GO" id="GO:0000462">
    <property type="term" value="P:maturation of SSU-rRNA from tricistronic rRNA transcript (SSU-rRNA, 5.8S rRNA, LSU-rRNA)"/>
    <property type="evidence" value="ECO:0007669"/>
    <property type="project" value="TreeGrafter"/>
</dbReference>
<evidence type="ECO:0000313" key="3">
    <source>
        <dbReference type="EMBL" id="KAG6381088.1"/>
    </source>
</evidence>
<keyword evidence="2" id="KW-0472">Membrane</keyword>
<keyword evidence="2" id="KW-0812">Transmembrane</keyword>
<sequence>MSGSSSYASVLKRGRFIHHTDSFAVQEKMDTRATRKSYGLIPLPASALGAKPRRVRVRVVSFTHVQSTSWLGCKGFLPRCCAFLGGLFAMCMVLILLGTEGASWAPTFRDSTLVFSRDELQRIWRWEIDSGHHPGSAKIPEQIGFTTTILNPALPPAKAHALVSSFTPPPGPVIITTRGIGPQRTYHIVQTPSQDLDTVAYPPRPISGSIADFDIILDHCNFVSGKFVRDCLEFLRTGAGLDNGRRVRRGNLDKVKYIYMEEGSNAPDLHFQQTTIPLVPAAQPNRRHGRIAGLQKKKGSSWESPLSLPPSQGHRFDTNPMAPCDSQNPRIFHMYWAGPFDDKPYTSLLSFLFTQNLGLQLKNSPATPAGSVLTDMYQSLNANPWAVPFLHPRFKDIIKFKFWNTTEQLDSIPELRDEWRSVNTLFNSGGVSVSVPDPNPTRWRSSDGIVDRLGSKSEASYDRLSVILSDMARFILTHRFGGIYIDADTLLLRDWEEIWGWKGAFAYRWSYHGFYNTAVLHLNKGSALGSFLFRTALKNGFDFHPSSIARYLKDAHLSPLLTQLPDALFDPAWLNTEGLQHERPPQPFFTSFSDFFSTPARQGAAPLATGFDGFFKGAFSYHFHNSWWRPFDPARHWPDLGPRFAESERAARAAANPDGDLDSGLEEIDDDKVDLDWATVLKRTFESYIRGERPNIEEIFSRAAAAQNFCDDWLFSNKSLKRELPSSGLMPSLNYFSIPKRANGYPDKTRLTNGLPTYSSAVQEKMHRHSRSMSWTVPISVPIPGVRTRRLRLFMPNPVRMQQLGLSRVGRRRGPLIVFLFLIASLCTFFSFARRFGPEEKQWTPNFGESSTLVFGRGDIQRIWKWEIASSHYPSKREIPEQVGLTAPPLNPALPPRKVPTIPSRFRPPPGPVATTTRGDGPRRVYLDIQSQPPNVAYPPRPVPGSVADLDIIMEQCDFSQNKYVRDCLEVLRLGAGLDNDRENFTEPAQISLANVIAPRAVESGGVQDPNAGLTKKRGVEWEPPLLLRPTLQHTPYSSLPSPCDPENSRLFHMFWTGPFTDKPYLALLSFLFTQNHGLHLKEDPEPNVCRPEFWLWINPGPAASIPNPSALTDMYEQLKTNPWAAPFLHPRFKDVIKFKLWNTTDQLDGIPELKDEWRELKETLFNSGGHIINVPADRSKSAEASPTGSSDNSTNTVATPKPSSTSNDKPDEDDMLNRTGSKSSSSYDRLSVILSDMARFVLCHRFGGIYLDADTIFLRDWEELWGWKGAFAYRWSRLEKYNTAVLRMNKNSALGSFLFRTALKNGLDFHPMTVSRYTKDAHLEGLLLRLPDALFDSAWLNTEIFQRERPPQPYFIEFADFFNTPTQNSAAPQALGFEGFFRGAYSYHFHNFWWKPFDPSRNWPDLGPRFSAGEKAARAAAMPDIEPEEWVDRVSDDKRDLDWATVLKRTFEAYVRGERPNMYGEWLQW</sequence>
<organism evidence="3 4">
    <name type="scientific">Boletus reticuloceps</name>
    <dbReference type="NCBI Taxonomy" id="495285"/>
    <lineage>
        <taxon>Eukaryota</taxon>
        <taxon>Fungi</taxon>
        <taxon>Dikarya</taxon>
        <taxon>Basidiomycota</taxon>
        <taxon>Agaricomycotina</taxon>
        <taxon>Agaricomycetes</taxon>
        <taxon>Agaricomycetidae</taxon>
        <taxon>Boletales</taxon>
        <taxon>Boletineae</taxon>
        <taxon>Boletaceae</taxon>
        <taxon>Boletoideae</taxon>
        <taxon>Boletus</taxon>
    </lineage>
</organism>
<feature type="transmembrane region" description="Helical" evidence="2">
    <location>
        <begin position="76"/>
        <end position="99"/>
    </location>
</feature>
<evidence type="ECO:0000256" key="2">
    <source>
        <dbReference type="SAM" id="Phobius"/>
    </source>
</evidence>
<feature type="compositionally biased region" description="Polar residues" evidence="1">
    <location>
        <begin position="1183"/>
        <end position="1208"/>
    </location>
</feature>
<dbReference type="PANTHER" id="PTHR22851:SF1">
    <property type="entry name" value="GLYCOSYLTRANSFERASE FAMILY 32 PROTEIN"/>
    <property type="match status" value="1"/>
</dbReference>